<keyword evidence="2" id="KW-1185">Reference proteome</keyword>
<protein>
    <submittedName>
        <fullName evidence="1">Uncharacterized protein</fullName>
    </submittedName>
</protein>
<comment type="caution">
    <text evidence="1">The sequence shown here is derived from an EMBL/GenBank/DDBJ whole genome shotgun (WGS) entry which is preliminary data.</text>
</comment>
<sequence length="62" mass="6317">MSAPALRPRAVALALAGAAVALLLIANAHLVYVAVVSQPECVPHLKTEAHAAGNFRAARSSC</sequence>
<evidence type="ECO:0000313" key="1">
    <source>
        <dbReference type="EMBL" id="MBB3975198.1"/>
    </source>
</evidence>
<evidence type="ECO:0000313" key="2">
    <source>
        <dbReference type="Proteomes" id="UP000574761"/>
    </source>
</evidence>
<dbReference type="AlphaFoldDB" id="A0A7W6GHJ4"/>
<proteinExistence type="predicted"/>
<gene>
    <name evidence="1" type="ORF">GGQ64_000374</name>
</gene>
<reference evidence="1 2" key="1">
    <citation type="submission" date="2020-08" db="EMBL/GenBank/DDBJ databases">
        <title>Genomic Encyclopedia of Type Strains, Phase IV (KMG-IV): sequencing the most valuable type-strain genomes for metagenomic binning, comparative biology and taxonomic classification.</title>
        <authorList>
            <person name="Goeker M."/>
        </authorList>
    </citation>
    <scope>NUCLEOTIDE SEQUENCE [LARGE SCALE GENOMIC DNA]</scope>
    <source>
        <strain evidence="1 2">DSM 100211</strain>
    </source>
</reference>
<dbReference type="EMBL" id="JACIEE010000001">
    <property type="protein sequence ID" value="MBB3975198.1"/>
    <property type="molecule type" value="Genomic_DNA"/>
</dbReference>
<name>A0A7W6GHJ4_9HYPH</name>
<organism evidence="1 2">
    <name type="scientific">Mycoplana azooxidifex</name>
    <dbReference type="NCBI Taxonomy" id="1636188"/>
    <lineage>
        <taxon>Bacteria</taxon>
        <taxon>Pseudomonadati</taxon>
        <taxon>Pseudomonadota</taxon>
        <taxon>Alphaproteobacteria</taxon>
        <taxon>Hyphomicrobiales</taxon>
        <taxon>Rhizobiaceae</taxon>
        <taxon>Mycoplana</taxon>
    </lineage>
</organism>
<accession>A0A7W6GHJ4</accession>
<dbReference type="Proteomes" id="UP000574761">
    <property type="component" value="Unassembled WGS sequence"/>
</dbReference>
<dbReference type="RefSeq" id="WP_183798265.1">
    <property type="nucleotide sequence ID" value="NZ_JACIEE010000001.1"/>
</dbReference>